<dbReference type="EMBL" id="AMQN01008333">
    <property type="status" value="NOT_ANNOTATED_CDS"/>
    <property type="molecule type" value="Genomic_DNA"/>
</dbReference>
<feature type="transmembrane region" description="Helical" evidence="7">
    <location>
        <begin position="191"/>
        <end position="214"/>
    </location>
</feature>
<evidence type="ECO:0000256" key="5">
    <source>
        <dbReference type="ARBA" id="ARBA00023136"/>
    </source>
</evidence>
<reference evidence="8 10" key="2">
    <citation type="journal article" date="2013" name="Nature">
        <title>Insights into bilaterian evolution from three spiralian genomes.</title>
        <authorList>
            <person name="Simakov O."/>
            <person name="Marletaz F."/>
            <person name="Cho S.J."/>
            <person name="Edsinger-Gonzales E."/>
            <person name="Havlak P."/>
            <person name="Hellsten U."/>
            <person name="Kuo D.H."/>
            <person name="Larsson T."/>
            <person name="Lv J."/>
            <person name="Arendt D."/>
            <person name="Savage R."/>
            <person name="Osoegawa K."/>
            <person name="de Jong P."/>
            <person name="Grimwood J."/>
            <person name="Chapman J.A."/>
            <person name="Shapiro H."/>
            <person name="Aerts A."/>
            <person name="Otillar R.P."/>
            <person name="Terry A.Y."/>
            <person name="Boore J.L."/>
            <person name="Grigoriev I.V."/>
            <person name="Lindberg D.R."/>
            <person name="Seaver E.C."/>
            <person name="Weisblat D.A."/>
            <person name="Putnam N.H."/>
            <person name="Rokhsar D.S."/>
        </authorList>
    </citation>
    <scope>NUCLEOTIDE SEQUENCE</scope>
    <source>
        <strain evidence="8 10">I ESC-2004</strain>
    </source>
</reference>
<dbReference type="EnsemblMetazoa" id="CapteT199257">
    <property type="protein sequence ID" value="CapteP199257"/>
    <property type="gene ID" value="CapteG199257"/>
</dbReference>
<feature type="transmembrane region" description="Helical" evidence="7">
    <location>
        <begin position="430"/>
        <end position="454"/>
    </location>
</feature>
<feature type="transmembrane region" description="Helical" evidence="7">
    <location>
        <begin position="66"/>
        <end position="85"/>
    </location>
</feature>
<feature type="transmembrane region" description="Helical" evidence="7">
    <location>
        <begin position="253"/>
        <end position="270"/>
    </location>
</feature>
<dbReference type="PROSITE" id="PS50283">
    <property type="entry name" value="NA_SOLUT_SYMP_3"/>
    <property type="match status" value="1"/>
</dbReference>
<feature type="transmembrane region" description="Helical" evidence="7">
    <location>
        <begin position="503"/>
        <end position="523"/>
    </location>
</feature>
<name>R7UCG2_CAPTE</name>
<feature type="transmembrane region" description="Helical" evidence="7">
    <location>
        <begin position="399"/>
        <end position="418"/>
    </location>
</feature>
<comment type="similarity">
    <text evidence="2 6">Belongs to the sodium:solute symporter (SSF) (TC 2.A.21) family.</text>
</comment>
<feature type="transmembrane region" description="Helical" evidence="7">
    <location>
        <begin position="461"/>
        <end position="483"/>
    </location>
</feature>
<dbReference type="Proteomes" id="UP000014760">
    <property type="component" value="Unassembled WGS sequence"/>
</dbReference>
<dbReference type="PANTHER" id="PTHR11819">
    <property type="entry name" value="SOLUTE CARRIER FAMILY 5"/>
    <property type="match status" value="1"/>
</dbReference>
<dbReference type="NCBIfam" id="TIGR00813">
    <property type="entry name" value="sss"/>
    <property type="match status" value="1"/>
</dbReference>
<evidence type="ECO:0000256" key="3">
    <source>
        <dbReference type="ARBA" id="ARBA00022692"/>
    </source>
</evidence>
<dbReference type="OrthoDB" id="6132759at2759"/>
<accession>R7UCG2</accession>
<dbReference type="GO" id="GO:0005412">
    <property type="term" value="F:D-glucose:sodium symporter activity"/>
    <property type="evidence" value="ECO:0007669"/>
    <property type="project" value="TreeGrafter"/>
</dbReference>
<evidence type="ECO:0000256" key="1">
    <source>
        <dbReference type="ARBA" id="ARBA00004141"/>
    </source>
</evidence>
<evidence type="ECO:0000256" key="2">
    <source>
        <dbReference type="ARBA" id="ARBA00006434"/>
    </source>
</evidence>
<keyword evidence="5 7" id="KW-0472">Membrane</keyword>
<dbReference type="EMBL" id="KB302862">
    <property type="protein sequence ID" value="ELU03811.1"/>
    <property type="molecule type" value="Genomic_DNA"/>
</dbReference>
<evidence type="ECO:0000313" key="10">
    <source>
        <dbReference type="Proteomes" id="UP000014760"/>
    </source>
</evidence>
<keyword evidence="3 7" id="KW-0812">Transmembrane</keyword>
<gene>
    <name evidence="8" type="ORF">CAPTEDRAFT_199257</name>
</gene>
<dbReference type="Pfam" id="PF00474">
    <property type="entry name" value="SSF"/>
    <property type="match status" value="1"/>
</dbReference>
<dbReference type="Gene3D" id="1.20.1730.10">
    <property type="entry name" value="Sodium/glucose cotransporter"/>
    <property type="match status" value="1"/>
</dbReference>
<feature type="transmembrane region" description="Helical" evidence="7">
    <location>
        <begin position="91"/>
        <end position="111"/>
    </location>
</feature>
<dbReference type="InterPro" id="IPR038377">
    <property type="entry name" value="Na/Glc_symporter_sf"/>
</dbReference>
<evidence type="ECO:0000256" key="7">
    <source>
        <dbReference type="SAM" id="Phobius"/>
    </source>
</evidence>
<feature type="transmembrane region" description="Helical" evidence="7">
    <location>
        <begin position="7"/>
        <end position="27"/>
    </location>
</feature>
<keyword evidence="10" id="KW-1185">Reference proteome</keyword>
<feature type="transmembrane region" description="Helical" evidence="7">
    <location>
        <begin position="132"/>
        <end position="153"/>
    </location>
</feature>
<evidence type="ECO:0000256" key="4">
    <source>
        <dbReference type="ARBA" id="ARBA00022989"/>
    </source>
</evidence>
<dbReference type="OMA" id="SMTWFPV"/>
<dbReference type="InterPro" id="IPR001734">
    <property type="entry name" value="Na/solute_symporter"/>
</dbReference>
<comment type="subcellular location">
    <subcellularLocation>
        <location evidence="1">Membrane</location>
        <topology evidence="1">Multi-pass membrane protein</topology>
    </subcellularLocation>
</comment>
<dbReference type="AlphaFoldDB" id="R7UCG2"/>
<keyword evidence="4 7" id="KW-1133">Transmembrane helix</keyword>
<reference evidence="9" key="3">
    <citation type="submission" date="2015-06" db="UniProtKB">
        <authorList>
            <consortium name="EnsemblMetazoa"/>
        </authorList>
    </citation>
    <scope>IDENTIFICATION</scope>
</reference>
<feature type="transmembrane region" description="Helical" evidence="7">
    <location>
        <begin position="358"/>
        <end position="378"/>
    </location>
</feature>
<evidence type="ECO:0000313" key="8">
    <source>
        <dbReference type="EMBL" id="ELU03811.1"/>
    </source>
</evidence>
<sequence length="562" mass="61208">MKKGLDNWLDIAVIVIYLMLVLGVGLWTLCRPNRGSVRGYFLAGRDMTWLTVGASLYASNIGSEHFIGLAGTGAASGLAIIMYEWASLPLVLLLSWAFVPVYISAGVYTLPEYLEKRFGGKRLRTYLTCLSLLLYVITKIVVCIYAGALFITLSLGWNMYLSIAVLLSVTCLYTLLGGLAAVMYTDTLQTIIMTMGAVALTIISFVKIGGYGALQRSYFAAVPASMANDSVCGRPRDDAFNLFRDPVTADNPWPGLILQASLGCLWYWCADQVIVQRTLAARNIAHAKGGSVAAGFLKLLPLYFMVFPGMISRALYPDDVGCVDPEECEAVCGNPVGCSNIAYPKLVMDLLPTGLRGLLLAVMMSAIMSSLTSIFNSASTLFTMDLWRRIRPASSERELLITGRVVILALCGVSVLWLPLVQSSAGGQLFVYIQIIQGYLGSPVGVLFLMSIFWKRMTEKATFWGILSGHAIGVARMVLEFLYPEPSCGDFDQRPIVLSAVHYTYFSQMNMLLTAAVVAVVSLCSQPASEEKLQFVTWTLATRSAALGLLLGVNEFLLPEEA</sequence>
<organism evidence="8">
    <name type="scientific">Capitella teleta</name>
    <name type="common">Polychaete worm</name>
    <dbReference type="NCBI Taxonomy" id="283909"/>
    <lineage>
        <taxon>Eukaryota</taxon>
        <taxon>Metazoa</taxon>
        <taxon>Spiralia</taxon>
        <taxon>Lophotrochozoa</taxon>
        <taxon>Annelida</taxon>
        <taxon>Polychaeta</taxon>
        <taxon>Sedentaria</taxon>
        <taxon>Scolecida</taxon>
        <taxon>Capitellidae</taxon>
        <taxon>Capitella</taxon>
    </lineage>
</organism>
<evidence type="ECO:0000256" key="6">
    <source>
        <dbReference type="RuleBase" id="RU362091"/>
    </source>
</evidence>
<dbReference type="HOGENOM" id="CLU_018808_9_2_1"/>
<feature type="transmembrane region" description="Helical" evidence="7">
    <location>
        <begin position="159"/>
        <end position="184"/>
    </location>
</feature>
<dbReference type="PANTHER" id="PTHR11819:SF195">
    <property type="entry name" value="SODIUM_GLUCOSE COTRANSPORTER 4"/>
    <property type="match status" value="1"/>
</dbReference>
<reference evidence="10" key="1">
    <citation type="submission" date="2012-12" db="EMBL/GenBank/DDBJ databases">
        <authorList>
            <person name="Hellsten U."/>
            <person name="Grimwood J."/>
            <person name="Chapman J.A."/>
            <person name="Shapiro H."/>
            <person name="Aerts A."/>
            <person name="Otillar R.P."/>
            <person name="Terry A.Y."/>
            <person name="Boore J.L."/>
            <person name="Simakov O."/>
            <person name="Marletaz F."/>
            <person name="Cho S.-J."/>
            <person name="Edsinger-Gonzales E."/>
            <person name="Havlak P."/>
            <person name="Kuo D.-H."/>
            <person name="Larsson T."/>
            <person name="Lv J."/>
            <person name="Arendt D."/>
            <person name="Savage R."/>
            <person name="Osoegawa K."/>
            <person name="de Jong P."/>
            <person name="Lindberg D.R."/>
            <person name="Seaver E.C."/>
            <person name="Weisblat D.A."/>
            <person name="Putnam N.H."/>
            <person name="Grigoriev I.V."/>
            <person name="Rokhsar D.S."/>
        </authorList>
    </citation>
    <scope>NUCLEOTIDE SEQUENCE</scope>
    <source>
        <strain evidence="10">I ESC-2004</strain>
    </source>
</reference>
<proteinExistence type="inferred from homology"/>
<evidence type="ECO:0000313" key="9">
    <source>
        <dbReference type="EnsemblMetazoa" id="CapteP199257"/>
    </source>
</evidence>
<dbReference type="GO" id="GO:0005886">
    <property type="term" value="C:plasma membrane"/>
    <property type="evidence" value="ECO:0007669"/>
    <property type="project" value="TreeGrafter"/>
</dbReference>
<feature type="transmembrane region" description="Helical" evidence="7">
    <location>
        <begin position="39"/>
        <end position="59"/>
    </location>
</feature>
<feature type="transmembrane region" description="Helical" evidence="7">
    <location>
        <begin position="291"/>
        <end position="311"/>
    </location>
</feature>
<protein>
    <submittedName>
        <fullName evidence="8 9">Uncharacterized protein</fullName>
    </submittedName>
</protein>
<dbReference type="STRING" id="283909.R7UCG2"/>